<evidence type="ECO:0000313" key="9">
    <source>
        <dbReference type="EMBL" id="AEE96897.1"/>
    </source>
</evidence>
<dbReference type="AlphaFoldDB" id="F4A063"/>
<dbReference type="RefSeq" id="WP_013781325.1">
    <property type="nucleotide sequence ID" value="NC_015520.1"/>
</dbReference>
<protein>
    <submittedName>
        <fullName evidence="9">Spore germination protein</fullName>
    </submittedName>
</protein>
<evidence type="ECO:0000256" key="3">
    <source>
        <dbReference type="ARBA" id="ARBA00022448"/>
    </source>
</evidence>
<comment type="subcellular location">
    <subcellularLocation>
        <location evidence="1">Membrane</location>
        <topology evidence="1">Multi-pass membrane protein</topology>
    </subcellularLocation>
</comment>
<evidence type="ECO:0000256" key="2">
    <source>
        <dbReference type="ARBA" id="ARBA00007998"/>
    </source>
</evidence>
<feature type="transmembrane region" description="Helical" evidence="8">
    <location>
        <begin position="272"/>
        <end position="296"/>
    </location>
</feature>
<evidence type="ECO:0000256" key="5">
    <source>
        <dbReference type="ARBA" id="ARBA00022692"/>
    </source>
</evidence>
<dbReference type="Gene3D" id="1.20.1740.10">
    <property type="entry name" value="Amino acid/polyamine transporter I"/>
    <property type="match status" value="1"/>
</dbReference>
<feature type="transmembrane region" description="Helical" evidence="8">
    <location>
        <begin position="218"/>
        <end position="237"/>
    </location>
</feature>
<name>F4A063_MAHA5</name>
<dbReference type="eggNOG" id="COG0531">
    <property type="taxonomic scope" value="Bacteria"/>
</dbReference>
<dbReference type="OrthoDB" id="2716906at2"/>
<gene>
    <name evidence="9" type="ordered locus">Mahau_1716</name>
</gene>
<dbReference type="GO" id="GO:0009847">
    <property type="term" value="P:spore germination"/>
    <property type="evidence" value="ECO:0007669"/>
    <property type="project" value="InterPro"/>
</dbReference>
<dbReference type="PANTHER" id="PTHR34975">
    <property type="entry name" value="SPORE GERMINATION PROTEIN A2"/>
    <property type="match status" value="1"/>
</dbReference>
<feature type="transmembrane region" description="Helical" evidence="8">
    <location>
        <begin position="308"/>
        <end position="327"/>
    </location>
</feature>
<keyword evidence="6 8" id="KW-1133">Transmembrane helix</keyword>
<evidence type="ECO:0000256" key="7">
    <source>
        <dbReference type="ARBA" id="ARBA00023136"/>
    </source>
</evidence>
<keyword evidence="3" id="KW-0813">Transport</keyword>
<keyword evidence="7 8" id="KW-0472">Membrane</keyword>
<reference evidence="10" key="1">
    <citation type="submission" date="2010-11" db="EMBL/GenBank/DDBJ databases">
        <title>The complete genome of Mahella australiensis DSM 15567.</title>
        <authorList>
            <consortium name="US DOE Joint Genome Institute (JGI-PGF)"/>
            <person name="Lucas S."/>
            <person name="Copeland A."/>
            <person name="Lapidus A."/>
            <person name="Bruce D."/>
            <person name="Goodwin L."/>
            <person name="Pitluck S."/>
            <person name="Kyrpides N."/>
            <person name="Mavromatis K."/>
            <person name="Pagani I."/>
            <person name="Ivanova N."/>
            <person name="Teshima H."/>
            <person name="Brettin T."/>
            <person name="Detter J.C."/>
            <person name="Han C."/>
            <person name="Tapia R."/>
            <person name="Land M."/>
            <person name="Hauser L."/>
            <person name="Markowitz V."/>
            <person name="Cheng J.-F."/>
            <person name="Hugenholtz P."/>
            <person name="Woyke T."/>
            <person name="Wu D."/>
            <person name="Spring S."/>
            <person name="Pukall R."/>
            <person name="Steenblock K."/>
            <person name="Schneider S."/>
            <person name="Klenk H.-P."/>
            <person name="Eisen J.A."/>
        </authorList>
    </citation>
    <scope>NUCLEOTIDE SEQUENCE [LARGE SCALE GENOMIC DNA]</scope>
    <source>
        <strain evidence="10">DSM 15567 / CIP 107919 / 50-1 BON</strain>
    </source>
</reference>
<feature type="transmembrane region" description="Helical" evidence="8">
    <location>
        <begin position="122"/>
        <end position="139"/>
    </location>
</feature>
<comment type="similarity">
    <text evidence="2">Belongs to the amino acid-polyamine-organocation (APC) superfamily. Spore germination protein (SGP) (TC 2.A.3.9) family.</text>
</comment>
<keyword evidence="5 8" id="KW-0812">Transmembrane</keyword>
<organism evidence="9 10">
    <name type="scientific">Mahella australiensis (strain DSM 15567 / CIP 107919 / 50-1 BON)</name>
    <dbReference type="NCBI Taxonomy" id="697281"/>
    <lineage>
        <taxon>Bacteria</taxon>
        <taxon>Bacillati</taxon>
        <taxon>Bacillota</taxon>
        <taxon>Clostridia</taxon>
        <taxon>Thermoanaerobacterales</taxon>
        <taxon>Thermoanaerobacterales Family IV. Incertae Sedis</taxon>
        <taxon>Mahella</taxon>
    </lineage>
</organism>
<dbReference type="Pfam" id="PF03845">
    <property type="entry name" value="Spore_permease"/>
    <property type="match status" value="1"/>
</dbReference>
<feature type="transmembrane region" description="Helical" evidence="8">
    <location>
        <begin position="333"/>
        <end position="357"/>
    </location>
</feature>
<evidence type="ECO:0000256" key="6">
    <source>
        <dbReference type="ARBA" id="ARBA00022989"/>
    </source>
</evidence>
<dbReference type="InterPro" id="IPR004761">
    <property type="entry name" value="Spore_GerAB"/>
</dbReference>
<feature type="transmembrane region" description="Helical" evidence="8">
    <location>
        <begin position="12"/>
        <end position="30"/>
    </location>
</feature>
<dbReference type="KEGG" id="mas:Mahau_1716"/>
<dbReference type="EMBL" id="CP002360">
    <property type="protein sequence ID" value="AEE96897.1"/>
    <property type="molecule type" value="Genomic_DNA"/>
</dbReference>
<proteinExistence type="inferred from homology"/>
<dbReference type="HOGENOM" id="CLU_047547_0_2_9"/>
<sequence>MFKNNDRINEQEAMFFLVATMIEIGSLIDARLLAQESGPDAWLAYLTGYAFVLPGILAMGALSKRFYKHGFVEYSCIIMGAWIGLVLSMILAAYWLLVSARALRGMCEITKLTLLDKTPTEVIAFSFLVAAIYIARYGIEPLSRMSMLLGISVLPLILLLFAFVIPNVKLDNLLPFMAEGPIPILKAGVKGIADWEEMSLLFIIVPFLSKPRAIGKEALYASVIVAFIGIFMIFLTIGTIGENGAKTSIVPSVSALSAAEYPGMFIERLPTIFIGLWLMMVLPTIAGLLWAAALVLSQMLGFTEYKPLIMPLVPIIYTISLIPQNIIEANKFFRFLIPYGIGILFIMPIILYTIAVIRRIKD</sequence>
<evidence type="ECO:0000256" key="8">
    <source>
        <dbReference type="SAM" id="Phobius"/>
    </source>
</evidence>
<feature type="transmembrane region" description="Helical" evidence="8">
    <location>
        <begin position="74"/>
        <end position="96"/>
    </location>
</feature>
<reference evidence="9 10" key="2">
    <citation type="journal article" date="2011" name="Stand. Genomic Sci.">
        <title>Complete genome sequence of Mahella australiensis type strain (50-1 BON).</title>
        <authorList>
            <person name="Sikorski J."/>
            <person name="Teshima H."/>
            <person name="Nolan M."/>
            <person name="Lucas S."/>
            <person name="Hammon N."/>
            <person name="Deshpande S."/>
            <person name="Cheng J.F."/>
            <person name="Pitluck S."/>
            <person name="Liolios K."/>
            <person name="Pagani I."/>
            <person name="Ivanova N."/>
            <person name="Huntemann M."/>
            <person name="Mavromatis K."/>
            <person name="Ovchinikova G."/>
            <person name="Pati A."/>
            <person name="Tapia R."/>
            <person name="Han C."/>
            <person name="Goodwin L."/>
            <person name="Chen A."/>
            <person name="Palaniappan K."/>
            <person name="Land M."/>
            <person name="Hauser L."/>
            <person name="Ngatchou-Djao O.D."/>
            <person name="Rohde M."/>
            <person name="Pukall R."/>
            <person name="Spring S."/>
            <person name="Abt B."/>
            <person name="Goker M."/>
            <person name="Detter J.C."/>
            <person name="Woyke T."/>
            <person name="Bristow J."/>
            <person name="Markowitz V."/>
            <person name="Hugenholtz P."/>
            <person name="Eisen J.A."/>
            <person name="Kyrpides N.C."/>
            <person name="Klenk H.P."/>
            <person name="Lapidus A."/>
        </authorList>
    </citation>
    <scope>NUCLEOTIDE SEQUENCE [LARGE SCALE GENOMIC DNA]</scope>
    <source>
        <strain evidence="10">DSM 15567 / CIP 107919 / 50-1 BON</strain>
    </source>
</reference>
<dbReference type="NCBIfam" id="TIGR00912">
    <property type="entry name" value="2A0309"/>
    <property type="match status" value="1"/>
</dbReference>
<evidence type="ECO:0000256" key="4">
    <source>
        <dbReference type="ARBA" id="ARBA00022544"/>
    </source>
</evidence>
<dbReference type="PANTHER" id="PTHR34975:SF2">
    <property type="entry name" value="SPORE GERMINATION PROTEIN A2"/>
    <property type="match status" value="1"/>
</dbReference>
<keyword evidence="10" id="KW-1185">Reference proteome</keyword>
<feature type="transmembrane region" description="Helical" evidence="8">
    <location>
        <begin position="146"/>
        <end position="165"/>
    </location>
</feature>
<feature type="transmembrane region" description="Helical" evidence="8">
    <location>
        <begin position="42"/>
        <end position="62"/>
    </location>
</feature>
<dbReference type="STRING" id="697281.Mahau_1716"/>
<accession>F4A063</accession>
<evidence type="ECO:0000256" key="1">
    <source>
        <dbReference type="ARBA" id="ARBA00004141"/>
    </source>
</evidence>
<dbReference type="Proteomes" id="UP000008457">
    <property type="component" value="Chromosome"/>
</dbReference>
<evidence type="ECO:0000313" key="10">
    <source>
        <dbReference type="Proteomes" id="UP000008457"/>
    </source>
</evidence>
<keyword evidence="4" id="KW-0309">Germination</keyword>
<dbReference type="GO" id="GO:0016020">
    <property type="term" value="C:membrane"/>
    <property type="evidence" value="ECO:0007669"/>
    <property type="project" value="UniProtKB-SubCell"/>
</dbReference>